<sequence length="193" mass="21463">MVKVPTEFSKMYIGYPVILICYIEQNGQPNISTGSSSFSLGNMMYLGFVSSGHAIDCIRLTRELVVNVPDKRHMAEIEQCGFTSEKERGKFDLSGHTSVPSKHVSAPSILECPISIECRVEEICTPASHPQYTYVIASIVDRKIDSSLLKEDGFLDAGLVDPVFFVGDHKQRMYRFANEIAVPLGDFITDAVY</sequence>
<evidence type="ECO:0000313" key="6">
    <source>
        <dbReference type="Proteomes" id="UP001208017"/>
    </source>
</evidence>
<name>A0ABT3X203_9BACL</name>
<keyword evidence="2" id="KW-0285">Flavoprotein</keyword>
<protein>
    <submittedName>
        <fullName evidence="5">Flavin reductase</fullName>
    </submittedName>
</protein>
<comment type="cofactor">
    <cofactor evidence="1">
        <name>FMN</name>
        <dbReference type="ChEBI" id="CHEBI:58210"/>
    </cofactor>
</comment>
<keyword evidence="6" id="KW-1185">Reference proteome</keyword>
<dbReference type="Gene3D" id="2.30.110.10">
    <property type="entry name" value="Electron Transport, Fmn-binding Protein, Chain A"/>
    <property type="match status" value="1"/>
</dbReference>
<dbReference type="Pfam" id="PF01613">
    <property type="entry name" value="Flavin_Reduct"/>
    <property type="match status" value="1"/>
</dbReference>
<dbReference type="PANTHER" id="PTHR43567">
    <property type="entry name" value="FLAVOREDOXIN-RELATED-RELATED"/>
    <property type="match status" value="1"/>
</dbReference>
<comment type="similarity">
    <text evidence="3">Belongs to the flavoredoxin family.</text>
</comment>
<evidence type="ECO:0000313" key="5">
    <source>
        <dbReference type="EMBL" id="MCX7569982.1"/>
    </source>
</evidence>
<feature type="domain" description="Flavin reductase like" evidence="4">
    <location>
        <begin position="14"/>
        <end position="150"/>
    </location>
</feature>
<dbReference type="SUPFAM" id="SSF50475">
    <property type="entry name" value="FMN-binding split barrel"/>
    <property type="match status" value="1"/>
</dbReference>
<proteinExistence type="inferred from homology"/>
<dbReference type="InterPro" id="IPR052174">
    <property type="entry name" value="Flavoredoxin"/>
</dbReference>
<comment type="caution">
    <text evidence="5">The sequence shown here is derived from an EMBL/GenBank/DDBJ whole genome shotgun (WGS) entry which is preliminary data.</text>
</comment>
<dbReference type="InterPro" id="IPR002563">
    <property type="entry name" value="Flavin_Rdtase-like_dom"/>
</dbReference>
<dbReference type="RefSeq" id="WP_267151230.1">
    <property type="nucleotide sequence ID" value="NZ_JAPMLT010000003.1"/>
</dbReference>
<gene>
    <name evidence="5" type="ORF">OS242_08390</name>
</gene>
<evidence type="ECO:0000256" key="2">
    <source>
        <dbReference type="ARBA" id="ARBA00022630"/>
    </source>
</evidence>
<dbReference type="InterPro" id="IPR012349">
    <property type="entry name" value="Split_barrel_FMN-bd"/>
</dbReference>
<dbReference type="EMBL" id="JAPMLT010000003">
    <property type="protein sequence ID" value="MCX7569982.1"/>
    <property type="molecule type" value="Genomic_DNA"/>
</dbReference>
<evidence type="ECO:0000256" key="1">
    <source>
        <dbReference type="ARBA" id="ARBA00001917"/>
    </source>
</evidence>
<evidence type="ECO:0000256" key="3">
    <source>
        <dbReference type="ARBA" id="ARBA00038054"/>
    </source>
</evidence>
<dbReference type="PANTHER" id="PTHR43567:SF1">
    <property type="entry name" value="FLAVOREDOXIN"/>
    <property type="match status" value="1"/>
</dbReference>
<dbReference type="Proteomes" id="UP001208017">
    <property type="component" value="Unassembled WGS sequence"/>
</dbReference>
<reference evidence="5 6" key="1">
    <citation type="submission" date="2022-11" db="EMBL/GenBank/DDBJ databases">
        <title>Study of microbial diversity in lake waters.</title>
        <authorList>
            <person name="Zhang J."/>
        </authorList>
    </citation>
    <scope>NUCLEOTIDE SEQUENCE [LARGE SCALE GENOMIC DNA]</scope>
    <source>
        <strain evidence="5 6">DT12</strain>
    </source>
</reference>
<accession>A0ABT3X203</accession>
<organism evidence="5 6">
    <name type="scientific">Tumebacillus lacus</name>
    <dbReference type="NCBI Taxonomy" id="2995335"/>
    <lineage>
        <taxon>Bacteria</taxon>
        <taxon>Bacillati</taxon>
        <taxon>Bacillota</taxon>
        <taxon>Bacilli</taxon>
        <taxon>Bacillales</taxon>
        <taxon>Alicyclobacillaceae</taxon>
        <taxon>Tumebacillus</taxon>
    </lineage>
</organism>
<evidence type="ECO:0000259" key="4">
    <source>
        <dbReference type="Pfam" id="PF01613"/>
    </source>
</evidence>